<organism evidence="2">
    <name type="scientific">Raoultella planticola</name>
    <name type="common">Klebsiella planticola</name>
    <dbReference type="NCBI Taxonomy" id="575"/>
    <lineage>
        <taxon>Bacteria</taxon>
        <taxon>Pseudomonadati</taxon>
        <taxon>Pseudomonadota</taxon>
        <taxon>Gammaproteobacteria</taxon>
        <taxon>Enterobacterales</taxon>
        <taxon>Enterobacteriaceae</taxon>
        <taxon>Klebsiella/Raoultella group</taxon>
        <taxon>Raoultella</taxon>
    </lineage>
</organism>
<accession>W8CTM4</accession>
<evidence type="ECO:0000256" key="1">
    <source>
        <dbReference type="SAM" id="Phobius"/>
    </source>
</evidence>
<gene>
    <name evidence="2" type="ORF">pKpNDM1_00154</name>
</gene>
<keyword evidence="1" id="KW-1133">Transmembrane helix</keyword>
<protein>
    <submittedName>
        <fullName evidence="2">Uncharacterized protein</fullName>
    </submittedName>
</protein>
<sequence length="111" mass="12323">MKVVSMRKSVSFAVVTFFTGINLVINPFLEEPALWGALLAGIFILINIVAEKMHLWSGVAWIIAAGIILAMMINGYVLGDKFKYLICVFSFLSSAWYSVVEFRKKKAAQAS</sequence>
<evidence type="ECO:0000313" key="2">
    <source>
        <dbReference type="EMBL" id="AGO89052.1"/>
    </source>
</evidence>
<feature type="transmembrane region" description="Helical" evidence="1">
    <location>
        <begin position="82"/>
        <end position="100"/>
    </location>
</feature>
<keyword evidence="2" id="KW-0614">Plasmid</keyword>
<feature type="transmembrane region" description="Helical" evidence="1">
    <location>
        <begin position="33"/>
        <end position="50"/>
    </location>
</feature>
<keyword evidence="1" id="KW-0812">Transmembrane</keyword>
<name>W8CTM4_RAOPL</name>
<dbReference type="AlphaFoldDB" id="W8CTM4"/>
<dbReference type="EMBL" id="JX515588">
    <property type="protein sequence ID" value="AGO89052.1"/>
    <property type="molecule type" value="Genomic_DNA"/>
</dbReference>
<geneLocation type="plasmid" evidence="2">
    <name>pKpNDM1</name>
</geneLocation>
<keyword evidence="1" id="KW-0472">Membrane</keyword>
<feature type="transmembrane region" description="Helical" evidence="1">
    <location>
        <begin position="55"/>
        <end position="76"/>
    </location>
</feature>
<proteinExistence type="predicted"/>
<reference evidence="2" key="1">
    <citation type="journal article" date="2014" name="PLoS ONE">
        <title>Sequential Isolation in a Patient of Raoultella planticola and Escherichia coli Bearing a Novel ISCR1 Element Carrying blaNDM-1.</title>
        <authorList>
            <person name="Li J."/>
            <person name="Lan R."/>
            <person name="Xiong Y."/>
            <person name="Ye C."/>
            <person name="Yuan M."/>
            <person name="Liu X."/>
            <person name="Chen X."/>
            <person name="Yu D."/>
            <person name="Liu B."/>
            <person name="Lin W."/>
            <person name="Bai X."/>
            <person name="Wang Y."/>
            <person name="Sun Q."/>
            <person name="Wang Y."/>
            <person name="Zhao H."/>
            <person name="Meng Q."/>
            <person name="Chen Q."/>
            <person name="Zhao A."/>
            <person name="Xu J."/>
        </authorList>
    </citation>
    <scope>NUCLEOTIDE SEQUENCE</scope>
    <source>
        <strain evidence="2">KpNDM1</strain>
        <plasmid evidence="2">pKpNDM1</plasmid>
    </source>
</reference>